<feature type="domain" description="F-box" evidence="1">
    <location>
        <begin position="3"/>
        <end position="49"/>
    </location>
</feature>
<dbReference type="NCBIfam" id="TIGR01640">
    <property type="entry name" value="F_box_assoc_1"/>
    <property type="match status" value="1"/>
</dbReference>
<name>A0AAN7EVT5_QUERU</name>
<keyword evidence="3" id="KW-1185">Reference proteome</keyword>
<organism evidence="2 3">
    <name type="scientific">Quercus rubra</name>
    <name type="common">Northern red oak</name>
    <name type="synonym">Quercus borealis</name>
    <dbReference type="NCBI Taxonomy" id="3512"/>
    <lineage>
        <taxon>Eukaryota</taxon>
        <taxon>Viridiplantae</taxon>
        <taxon>Streptophyta</taxon>
        <taxon>Embryophyta</taxon>
        <taxon>Tracheophyta</taxon>
        <taxon>Spermatophyta</taxon>
        <taxon>Magnoliopsida</taxon>
        <taxon>eudicotyledons</taxon>
        <taxon>Gunneridae</taxon>
        <taxon>Pentapetalae</taxon>
        <taxon>rosids</taxon>
        <taxon>fabids</taxon>
        <taxon>Fagales</taxon>
        <taxon>Fagaceae</taxon>
        <taxon>Quercus</taxon>
    </lineage>
</organism>
<dbReference type="InterPro" id="IPR017451">
    <property type="entry name" value="F-box-assoc_interact_dom"/>
</dbReference>
<sequence length="414" mass="47229">MLSLSSELLPDNVVFDILTRLPVKSLIRFRCVSQSWNSTITNPIFITKHLDLASSLSDINNNGYLLFTPLRNYLPLDPSSSKEWTTFVYNTNRTLTQISRFEIPLQHFIIGFCNGVFCLAANNDDSDEKDLTRSLYLWNPSIRKLKKLLATRPADRAVFGFGYHPQNNDYKILRVTFAIQQVTRKPAEAEIYTLSTDSWRKAVISVESFSGSDSGPNGSVDEVYFPTRLCFNGALHFIAFSGDHKFILSFDINDERFREILLPQNYLEGIVKHFERLAMFKGSLALIVFGEDLVEMSDRCYIWMMKEYGVVESWARKSVPMKQVAEFFSCTINGELLVERFTPYQSFLFDPDSLNEEILNIPMPECMIYTPNFVESLVLLDSVTAYCCICGLAGSWLLEAFKCCITPVHHGLNG</sequence>
<dbReference type="Proteomes" id="UP001324115">
    <property type="component" value="Unassembled WGS sequence"/>
</dbReference>
<protein>
    <recommendedName>
        <fullName evidence="1">F-box domain-containing protein</fullName>
    </recommendedName>
</protein>
<evidence type="ECO:0000313" key="3">
    <source>
        <dbReference type="Proteomes" id="UP001324115"/>
    </source>
</evidence>
<dbReference type="SMART" id="SM00256">
    <property type="entry name" value="FBOX"/>
    <property type="match status" value="1"/>
</dbReference>
<dbReference type="CDD" id="cd22157">
    <property type="entry name" value="F-box_AtFBW1-like"/>
    <property type="match status" value="1"/>
</dbReference>
<dbReference type="InterPro" id="IPR036047">
    <property type="entry name" value="F-box-like_dom_sf"/>
</dbReference>
<dbReference type="EMBL" id="JAXUIC010000007">
    <property type="protein sequence ID" value="KAK4581182.1"/>
    <property type="molecule type" value="Genomic_DNA"/>
</dbReference>
<evidence type="ECO:0000259" key="1">
    <source>
        <dbReference type="PROSITE" id="PS50181"/>
    </source>
</evidence>
<dbReference type="InterPro" id="IPR001810">
    <property type="entry name" value="F-box_dom"/>
</dbReference>
<dbReference type="AlphaFoldDB" id="A0AAN7EVT5"/>
<dbReference type="SUPFAM" id="SSF81383">
    <property type="entry name" value="F-box domain"/>
    <property type="match status" value="1"/>
</dbReference>
<dbReference type="PROSITE" id="PS50181">
    <property type="entry name" value="FBOX"/>
    <property type="match status" value="1"/>
</dbReference>
<evidence type="ECO:0000313" key="2">
    <source>
        <dbReference type="EMBL" id="KAK4581182.1"/>
    </source>
</evidence>
<reference evidence="2 3" key="1">
    <citation type="journal article" date="2023" name="G3 (Bethesda)">
        <title>A haplotype-resolved chromosome-scale genome for Quercus rubra L. provides insights into the genetics of adaptive traits for red oak species.</title>
        <authorList>
            <person name="Kapoor B."/>
            <person name="Jenkins J."/>
            <person name="Schmutz J."/>
            <person name="Zhebentyayeva T."/>
            <person name="Kuelheim C."/>
            <person name="Coggeshall M."/>
            <person name="Heim C."/>
            <person name="Lasky J.R."/>
            <person name="Leites L."/>
            <person name="Islam-Faridi N."/>
            <person name="Romero-Severson J."/>
            <person name="DeLeo V.L."/>
            <person name="Lucas S.M."/>
            <person name="Lazic D."/>
            <person name="Gailing O."/>
            <person name="Carlson J."/>
            <person name="Staton M."/>
        </authorList>
    </citation>
    <scope>NUCLEOTIDE SEQUENCE [LARGE SCALE GENOMIC DNA]</scope>
    <source>
        <strain evidence="2">Pseudo-F2</strain>
    </source>
</reference>
<dbReference type="InterPro" id="IPR013187">
    <property type="entry name" value="F-box-assoc_dom_typ3"/>
</dbReference>
<dbReference type="PANTHER" id="PTHR31672">
    <property type="entry name" value="BNACNNG10540D PROTEIN"/>
    <property type="match status" value="1"/>
</dbReference>
<proteinExistence type="predicted"/>
<dbReference type="Pfam" id="PF00646">
    <property type="entry name" value="F-box"/>
    <property type="match status" value="1"/>
</dbReference>
<gene>
    <name evidence="2" type="ORF">RGQ29_024741</name>
</gene>
<accession>A0AAN7EVT5</accession>
<dbReference type="Pfam" id="PF08268">
    <property type="entry name" value="FBA_3"/>
    <property type="match status" value="1"/>
</dbReference>
<comment type="caution">
    <text evidence="2">The sequence shown here is derived from an EMBL/GenBank/DDBJ whole genome shotgun (WGS) entry which is preliminary data.</text>
</comment>
<dbReference type="PANTHER" id="PTHR31672:SF13">
    <property type="entry name" value="F-BOX PROTEIN CPR30-LIKE"/>
    <property type="match status" value="1"/>
</dbReference>
<dbReference type="InterPro" id="IPR050796">
    <property type="entry name" value="SCF_F-box_component"/>
</dbReference>
<dbReference type="Gene3D" id="1.20.1280.50">
    <property type="match status" value="1"/>
</dbReference>